<feature type="binding site" evidence="7">
    <location>
        <position position="54"/>
    </location>
    <ligand>
        <name>Zn(2+)</name>
        <dbReference type="ChEBI" id="CHEBI:29105"/>
        <label>1</label>
    </ligand>
</feature>
<evidence type="ECO:0000256" key="6">
    <source>
        <dbReference type="ARBA" id="ARBA00022833"/>
    </source>
</evidence>
<proteinExistence type="inferred from homology"/>
<comment type="function">
    <text evidence="7">Thiolesterase that catalyzes the hydrolysis of S-D-lactoyl-glutathione to form glutathione and D-lactic acid.</text>
</comment>
<dbReference type="SUPFAM" id="SSF56281">
    <property type="entry name" value="Metallo-hydrolase/oxidoreductase"/>
    <property type="match status" value="1"/>
</dbReference>
<evidence type="ECO:0000313" key="9">
    <source>
        <dbReference type="EMBL" id="MCM5680969.1"/>
    </source>
</evidence>
<accession>A0ABT0YRC3</accession>
<dbReference type="InterPro" id="IPR001279">
    <property type="entry name" value="Metallo-B-lactamas"/>
</dbReference>
<feature type="binding site" evidence="7">
    <location>
        <position position="168"/>
    </location>
    <ligand>
        <name>Zn(2+)</name>
        <dbReference type="ChEBI" id="CHEBI:29105"/>
        <label>2</label>
    </ligand>
</feature>
<dbReference type="GO" id="GO:0004416">
    <property type="term" value="F:hydroxyacylglutathione hydrolase activity"/>
    <property type="evidence" value="ECO:0007669"/>
    <property type="project" value="UniProtKB-EC"/>
</dbReference>
<dbReference type="PANTHER" id="PTHR43705">
    <property type="entry name" value="HYDROXYACYLGLUTATHIONE HYDROLASE"/>
    <property type="match status" value="1"/>
</dbReference>
<dbReference type="CDD" id="cd07723">
    <property type="entry name" value="hydroxyacylglutathione_hydrolase_MBL-fold"/>
    <property type="match status" value="1"/>
</dbReference>
<evidence type="ECO:0000256" key="4">
    <source>
        <dbReference type="ARBA" id="ARBA00022723"/>
    </source>
</evidence>
<name>A0ABT0YRC3_9BURK</name>
<protein>
    <recommendedName>
        <fullName evidence="7">Hydroxyacylglutathione hydrolase</fullName>
        <ecNumber evidence="7">3.1.2.6</ecNumber>
    </recommendedName>
    <alternativeName>
        <fullName evidence="7">Glyoxalase II</fullName>
        <shortName evidence="7">Glx II</shortName>
    </alternativeName>
</protein>
<keyword evidence="6 7" id="KW-0862">Zinc</keyword>
<feature type="binding site" evidence="7">
    <location>
        <position position="56"/>
    </location>
    <ligand>
        <name>Zn(2+)</name>
        <dbReference type="ChEBI" id="CHEBI:29105"/>
        <label>2</label>
    </ligand>
</feature>
<dbReference type="EMBL" id="JAMKFE010000009">
    <property type="protein sequence ID" value="MCM5680969.1"/>
    <property type="molecule type" value="Genomic_DNA"/>
</dbReference>
<evidence type="ECO:0000256" key="3">
    <source>
        <dbReference type="ARBA" id="ARBA00006759"/>
    </source>
</evidence>
<sequence>MKLVALPAFTDNYIWMIHDGRQALVVDPGEATPVADALRTQGLRLTGILVTHHHGDHVGGLVELHSLLEGCVYGPAHENIPGPCVPLNEGDEAVWNGLHFRVIDVPGHTAGHIAYWCDDLDGVPVLFCGDTLFSAGCGRLFEGTPAQMHASLAKLASLPPATRVCCAHEYTLSNLRFAQAVEPGNADIARHVAHCEAVRTRGEPTLPSSVGLESRINPFMRCDQPAVIAQMRSRGAPVDHPVSVLAALRQWKNEFR</sequence>
<dbReference type="SMART" id="SM00849">
    <property type="entry name" value="Lactamase_B"/>
    <property type="match status" value="1"/>
</dbReference>
<feature type="binding site" evidence="7">
    <location>
        <position position="130"/>
    </location>
    <ligand>
        <name>Zn(2+)</name>
        <dbReference type="ChEBI" id="CHEBI:29105"/>
        <label>2</label>
    </ligand>
</feature>
<evidence type="ECO:0000256" key="1">
    <source>
        <dbReference type="ARBA" id="ARBA00001623"/>
    </source>
</evidence>
<dbReference type="InterPro" id="IPR032282">
    <property type="entry name" value="HAGH_C"/>
</dbReference>
<dbReference type="Proteomes" id="UP001165541">
    <property type="component" value="Unassembled WGS sequence"/>
</dbReference>
<keyword evidence="5 7" id="KW-0378">Hydrolase</keyword>
<organism evidence="9 10">
    <name type="scientific">Caldimonas mangrovi</name>
    <dbReference type="NCBI Taxonomy" id="2944811"/>
    <lineage>
        <taxon>Bacteria</taxon>
        <taxon>Pseudomonadati</taxon>
        <taxon>Pseudomonadota</taxon>
        <taxon>Betaproteobacteria</taxon>
        <taxon>Burkholderiales</taxon>
        <taxon>Sphaerotilaceae</taxon>
        <taxon>Caldimonas</taxon>
    </lineage>
</organism>
<comment type="caution">
    <text evidence="9">The sequence shown here is derived from an EMBL/GenBank/DDBJ whole genome shotgun (WGS) entry which is preliminary data.</text>
</comment>
<feature type="binding site" evidence="7">
    <location>
        <position position="57"/>
    </location>
    <ligand>
        <name>Zn(2+)</name>
        <dbReference type="ChEBI" id="CHEBI:29105"/>
        <label>2</label>
    </ligand>
</feature>
<dbReference type="RefSeq" id="WP_251779419.1">
    <property type="nucleotide sequence ID" value="NZ_JAMKFE010000009.1"/>
</dbReference>
<comment type="cofactor">
    <cofactor evidence="7">
        <name>Zn(2+)</name>
        <dbReference type="ChEBI" id="CHEBI:29105"/>
    </cofactor>
    <text evidence="7">Binds 2 Zn(2+) ions per subunit.</text>
</comment>
<dbReference type="Pfam" id="PF00753">
    <property type="entry name" value="Lactamase_B"/>
    <property type="match status" value="2"/>
</dbReference>
<feature type="binding site" evidence="7">
    <location>
        <position position="52"/>
    </location>
    <ligand>
        <name>Zn(2+)</name>
        <dbReference type="ChEBI" id="CHEBI:29105"/>
        <label>1</label>
    </ligand>
</feature>
<dbReference type="InterPro" id="IPR050110">
    <property type="entry name" value="Glyoxalase_II_hydrolase"/>
</dbReference>
<reference evidence="9" key="1">
    <citation type="submission" date="2022-05" db="EMBL/GenBank/DDBJ databases">
        <title>Schlegelella sp. nov., isolated from mangrove soil.</title>
        <authorList>
            <person name="Liu Y."/>
            <person name="Ge X."/>
            <person name="Liu W."/>
        </authorList>
    </citation>
    <scope>NUCLEOTIDE SEQUENCE</scope>
    <source>
        <strain evidence="9">S2-27</strain>
    </source>
</reference>
<dbReference type="InterPro" id="IPR017782">
    <property type="entry name" value="Hydroxyacylglutathione_Hdrlase"/>
</dbReference>
<keyword evidence="4 7" id="KW-0479">Metal-binding</keyword>
<evidence type="ECO:0000256" key="7">
    <source>
        <dbReference type="HAMAP-Rule" id="MF_01374"/>
    </source>
</evidence>
<comment type="catalytic activity">
    <reaction evidence="1 7">
        <text>an S-(2-hydroxyacyl)glutathione + H2O = a 2-hydroxy carboxylate + glutathione + H(+)</text>
        <dbReference type="Rhea" id="RHEA:21864"/>
        <dbReference type="ChEBI" id="CHEBI:15377"/>
        <dbReference type="ChEBI" id="CHEBI:15378"/>
        <dbReference type="ChEBI" id="CHEBI:57925"/>
        <dbReference type="ChEBI" id="CHEBI:58896"/>
        <dbReference type="ChEBI" id="CHEBI:71261"/>
        <dbReference type="EC" id="3.1.2.6"/>
    </reaction>
</comment>
<dbReference type="EC" id="3.1.2.6" evidence="7"/>
<feature type="binding site" evidence="7">
    <location>
        <position position="130"/>
    </location>
    <ligand>
        <name>Zn(2+)</name>
        <dbReference type="ChEBI" id="CHEBI:29105"/>
        <label>1</label>
    </ligand>
</feature>
<comment type="subunit">
    <text evidence="7">Monomer.</text>
</comment>
<feature type="binding site" evidence="7">
    <location>
        <position position="108"/>
    </location>
    <ligand>
        <name>Zn(2+)</name>
        <dbReference type="ChEBI" id="CHEBI:29105"/>
        <label>1</label>
    </ligand>
</feature>
<gene>
    <name evidence="7 9" type="primary">gloB</name>
    <name evidence="9" type="ORF">M8A51_15700</name>
</gene>
<keyword evidence="10" id="KW-1185">Reference proteome</keyword>
<feature type="domain" description="Metallo-beta-lactamase" evidence="8">
    <location>
        <begin position="11"/>
        <end position="168"/>
    </location>
</feature>
<evidence type="ECO:0000256" key="5">
    <source>
        <dbReference type="ARBA" id="ARBA00022801"/>
    </source>
</evidence>
<dbReference type="InterPro" id="IPR036866">
    <property type="entry name" value="RibonucZ/Hydroxyglut_hydro"/>
</dbReference>
<dbReference type="Gene3D" id="3.60.15.10">
    <property type="entry name" value="Ribonuclease Z/Hydroxyacylglutathione hydrolase-like"/>
    <property type="match status" value="1"/>
</dbReference>
<comment type="similarity">
    <text evidence="3 7">Belongs to the metallo-beta-lactamase superfamily. Glyoxalase II family.</text>
</comment>
<dbReference type="PIRSF" id="PIRSF005457">
    <property type="entry name" value="Glx"/>
    <property type="match status" value="1"/>
</dbReference>
<dbReference type="PANTHER" id="PTHR43705:SF1">
    <property type="entry name" value="HYDROXYACYLGLUTATHIONE HYDROLASE GLOB"/>
    <property type="match status" value="1"/>
</dbReference>
<comment type="pathway">
    <text evidence="2 7">Secondary metabolite metabolism; methylglyoxal degradation; (R)-lactate from methylglyoxal: step 2/2.</text>
</comment>
<evidence type="ECO:0000256" key="2">
    <source>
        <dbReference type="ARBA" id="ARBA00004963"/>
    </source>
</evidence>
<evidence type="ECO:0000313" key="10">
    <source>
        <dbReference type="Proteomes" id="UP001165541"/>
    </source>
</evidence>
<evidence type="ECO:0000259" key="8">
    <source>
        <dbReference type="SMART" id="SM00849"/>
    </source>
</evidence>
<dbReference type="HAMAP" id="MF_01374">
    <property type="entry name" value="Glyoxalase_2"/>
    <property type="match status" value="1"/>
</dbReference>
<dbReference type="NCBIfam" id="TIGR03413">
    <property type="entry name" value="GSH_gloB"/>
    <property type="match status" value="1"/>
</dbReference>
<dbReference type="Pfam" id="PF16123">
    <property type="entry name" value="HAGH_C"/>
    <property type="match status" value="1"/>
</dbReference>
<dbReference type="InterPro" id="IPR035680">
    <property type="entry name" value="Clx_II_MBL"/>
</dbReference>